<dbReference type="CDD" id="cd00165">
    <property type="entry name" value="S4"/>
    <property type="match status" value="1"/>
</dbReference>
<comment type="catalytic activity">
    <reaction evidence="5">
        <text>a uridine in RNA = a pseudouridine in RNA</text>
        <dbReference type="Rhea" id="RHEA:48348"/>
        <dbReference type="Rhea" id="RHEA-COMP:12068"/>
        <dbReference type="Rhea" id="RHEA-COMP:12069"/>
        <dbReference type="ChEBI" id="CHEBI:65314"/>
        <dbReference type="ChEBI" id="CHEBI:65315"/>
    </reaction>
</comment>
<dbReference type="AlphaFoldDB" id="A0A1G1W608"/>
<evidence type="ECO:0000256" key="3">
    <source>
        <dbReference type="PIRSR" id="PIRSR606225-1"/>
    </source>
</evidence>
<dbReference type="EMBL" id="MHCP01000028">
    <property type="protein sequence ID" value="OGY23126.1"/>
    <property type="molecule type" value="Genomic_DNA"/>
</dbReference>
<gene>
    <name evidence="7" type="ORF">A2172_01970</name>
</gene>
<protein>
    <recommendedName>
        <fullName evidence="5">Pseudouridine synthase</fullName>
        <ecNumber evidence="5">5.4.99.-</ecNumber>
    </recommendedName>
</protein>
<evidence type="ECO:0000256" key="4">
    <source>
        <dbReference type="PROSITE-ProRule" id="PRU00182"/>
    </source>
</evidence>
<dbReference type="InterPro" id="IPR006224">
    <property type="entry name" value="PsdUridine_synth_RluA-like_CS"/>
</dbReference>
<evidence type="ECO:0000313" key="7">
    <source>
        <dbReference type="EMBL" id="OGY23126.1"/>
    </source>
</evidence>
<dbReference type="GO" id="GO:0003723">
    <property type="term" value="F:RNA binding"/>
    <property type="evidence" value="ECO:0007669"/>
    <property type="project" value="UniProtKB-KW"/>
</dbReference>
<dbReference type="InterPro" id="IPR020103">
    <property type="entry name" value="PsdUridine_synth_cat_dom_sf"/>
</dbReference>
<evidence type="ECO:0000313" key="8">
    <source>
        <dbReference type="Proteomes" id="UP000176631"/>
    </source>
</evidence>
<dbReference type="Gene3D" id="3.10.290.10">
    <property type="entry name" value="RNA-binding S4 domain"/>
    <property type="match status" value="1"/>
</dbReference>
<dbReference type="PROSITE" id="PS50889">
    <property type="entry name" value="S4"/>
    <property type="match status" value="1"/>
</dbReference>
<evidence type="ECO:0000256" key="5">
    <source>
        <dbReference type="RuleBase" id="RU362028"/>
    </source>
</evidence>
<keyword evidence="2 5" id="KW-0413">Isomerase</keyword>
<dbReference type="Proteomes" id="UP000176631">
    <property type="component" value="Unassembled WGS sequence"/>
</dbReference>
<dbReference type="PANTHER" id="PTHR21600:SF44">
    <property type="entry name" value="RIBOSOMAL LARGE SUBUNIT PSEUDOURIDINE SYNTHASE D"/>
    <property type="match status" value="1"/>
</dbReference>
<dbReference type="GO" id="GO:0120159">
    <property type="term" value="F:rRNA pseudouridine synthase activity"/>
    <property type="evidence" value="ECO:0007669"/>
    <property type="project" value="UniProtKB-ARBA"/>
</dbReference>
<dbReference type="GO" id="GO:0000455">
    <property type="term" value="P:enzyme-directed rRNA pseudouridine synthesis"/>
    <property type="evidence" value="ECO:0007669"/>
    <property type="project" value="UniProtKB-ARBA"/>
</dbReference>
<reference evidence="7 8" key="1">
    <citation type="journal article" date="2016" name="Nat. Commun.">
        <title>Thousands of microbial genomes shed light on interconnected biogeochemical processes in an aquifer system.</title>
        <authorList>
            <person name="Anantharaman K."/>
            <person name="Brown C.T."/>
            <person name="Hug L.A."/>
            <person name="Sharon I."/>
            <person name="Castelle C.J."/>
            <person name="Probst A.J."/>
            <person name="Thomas B.C."/>
            <person name="Singh A."/>
            <person name="Wilkins M.J."/>
            <person name="Karaoz U."/>
            <person name="Brodie E.L."/>
            <person name="Williams K.H."/>
            <person name="Hubbard S.S."/>
            <person name="Banfield J.F."/>
        </authorList>
    </citation>
    <scope>NUCLEOTIDE SEQUENCE [LARGE SCALE GENOMIC DNA]</scope>
</reference>
<keyword evidence="4" id="KW-0694">RNA-binding</keyword>
<comment type="function">
    <text evidence="5">Responsible for synthesis of pseudouridine from uracil.</text>
</comment>
<dbReference type="PANTHER" id="PTHR21600">
    <property type="entry name" value="MITOCHONDRIAL RNA PSEUDOURIDINE SYNTHASE"/>
    <property type="match status" value="1"/>
</dbReference>
<dbReference type="Pfam" id="PF00849">
    <property type="entry name" value="PseudoU_synth_2"/>
    <property type="match status" value="1"/>
</dbReference>
<dbReference type="CDD" id="cd02869">
    <property type="entry name" value="PseudoU_synth_RluA_like"/>
    <property type="match status" value="1"/>
</dbReference>
<dbReference type="EC" id="5.4.99.-" evidence="5"/>
<dbReference type="SMART" id="SM00363">
    <property type="entry name" value="S4"/>
    <property type="match status" value="1"/>
</dbReference>
<evidence type="ECO:0000256" key="1">
    <source>
        <dbReference type="ARBA" id="ARBA00010876"/>
    </source>
</evidence>
<dbReference type="SUPFAM" id="SSF55174">
    <property type="entry name" value="Alpha-L RNA-binding motif"/>
    <property type="match status" value="1"/>
</dbReference>
<name>A0A1G1W608_9BACT</name>
<accession>A0A1G1W608</accession>
<comment type="similarity">
    <text evidence="1 5">Belongs to the pseudouridine synthase RluA family.</text>
</comment>
<dbReference type="SUPFAM" id="SSF55120">
    <property type="entry name" value="Pseudouridine synthase"/>
    <property type="match status" value="1"/>
</dbReference>
<comment type="caution">
    <text evidence="7">The sequence shown here is derived from an EMBL/GenBank/DDBJ whole genome shotgun (WGS) entry which is preliminary data.</text>
</comment>
<dbReference type="PROSITE" id="PS01129">
    <property type="entry name" value="PSI_RLU"/>
    <property type="match status" value="1"/>
</dbReference>
<feature type="domain" description="RNA-binding S4" evidence="6">
    <location>
        <begin position="13"/>
        <end position="78"/>
    </location>
</feature>
<sequence>MRQIKISVKPKVHRIDKFLSLKIKTLTRSQVKKLIKDGKILVGGLKVEPDYELQKDDVIKVELPPPKNPLEVKPEELPLKVIYEDNGLLVLDKEEGMVVHPSAGHPAGTLVNALLARYSKLPEFGESLRPGIVHRLDKETSGLMVVAKDQKTLEELKKQFRGRSVVKKYVALVGKRLEPEVGTIEKPIARHPVFRNKFIVEMSGREAKTDFRVLEHIGDKATLVEVSPKTGRTHQIRVHLGSTGHPIVGDKLYGGRPAPRMFLHATYLEFKNPKSGKVETFLSPLPSKLGAILDKIKKDSK</sequence>
<evidence type="ECO:0000259" key="6">
    <source>
        <dbReference type="SMART" id="SM00363"/>
    </source>
</evidence>
<organism evidence="7 8">
    <name type="scientific">Candidatus Woykebacteria bacterium RBG_13_40_15</name>
    <dbReference type="NCBI Taxonomy" id="1802593"/>
    <lineage>
        <taxon>Bacteria</taxon>
        <taxon>Candidatus Woykeibacteriota</taxon>
    </lineage>
</organism>
<dbReference type="NCBIfam" id="TIGR00005">
    <property type="entry name" value="rluA_subfam"/>
    <property type="match status" value="1"/>
</dbReference>
<dbReference type="Gene3D" id="3.30.2350.10">
    <property type="entry name" value="Pseudouridine synthase"/>
    <property type="match status" value="1"/>
</dbReference>
<dbReference type="STRING" id="1802593.A2172_01970"/>
<dbReference type="InterPro" id="IPR006145">
    <property type="entry name" value="PsdUridine_synth_RsuA/RluA"/>
</dbReference>
<evidence type="ECO:0000256" key="2">
    <source>
        <dbReference type="ARBA" id="ARBA00023235"/>
    </source>
</evidence>
<dbReference type="Pfam" id="PF01479">
    <property type="entry name" value="S4"/>
    <property type="match status" value="1"/>
</dbReference>
<dbReference type="InterPro" id="IPR006225">
    <property type="entry name" value="PsdUridine_synth_RluC/D"/>
</dbReference>
<dbReference type="InterPro" id="IPR050188">
    <property type="entry name" value="RluA_PseudoU_synthase"/>
</dbReference>
<proteinExistence type="inferred from homology"/>
<dbReference type="InterPro" id="IPR002942">
    <property type="entry name" value="S4_RNA-bd"/>
</dbReference>
<feature type="active site" evidence="3">
    <location>
        <position position="137"/>
    </location>
</feature>
<dbReference type="InterPro" id="IPR036986">
    <property type="entry name" value="S4_RNA-bd_sf"/>
</dbReference>